<dbReference type="Proteomes" id="UP001596283">
    <property type="component" value="Unassembled WGS sequence"/>
</dbReference>
<reference evidence="2" key="1">
    <citation type="journal article" date="2019" name="Int. J. Syst. Evol. Microbiol.">
        <title>The Global Catalogue of Microorganisms (GCM) 10K type strain sequencing project: providing services to taxonomists for standard genome sequencing and annotation.</title>
        <authorList>
            <consortium name="The Broad Institute Genomics Platform"/>
            <consortium name="The Broad Institute Genome Sequencing Center for Infectious Disease"/>
            <person name="Wu L."/>
            <person name="Ma J."/>
        </authorList>
    </citation>
    <scope>NUCLEOTIDE SEQUENCE [LARGE SCALE GENOMIC DNA]</scope>
    <source>
        <strain evidence="2">CCM 8908</strain>
    </source>
</reference>
<accession>A0ABW1TIR6</accession>
<organism evidence="1 2">
    <name type="scientific">Levilactobacillus fujinensis</name>
    <dbReference type="NCBI Taxonomy" id="2486024"/>
    <lineage>
        <taxon>Bacteria</taxon>
        <taxon>Bacillati</taxon>
        <taxon>Bacillota</taxon>
        <taxon>Bacilli</taxon>
        <taxon>Lactobacillales</taxon>
        <taxon>Lactobacillaceae</taxon>
        <taxon>Levilactobacillus</taxon>
    </lineage>
</organism>
<protein>
    <submittedName>
        <fullName evidence="1">Uncharacterized protein</fullName>
    </submittedName>
</protein>
<evidence type="ECO:0000313" key="2">
    <source>
        <dbReference type="Proteomes" id="UP001596283"/>
    </source>
</evidence>
<evidence type="ECO:0000313" key="1">
    <source>
        <dbReference type="EMBL" id="MFC6260974.1"/>
    </source>
</evidence>
<comment type="caution">
    <text evidence="1">The sequence shown here is derived from an EMBL/GenBank/DDBJ whole genome shotgun (WGS) entry which is preliminary data.</text>
</comment>
<proteinExistence type="predicted"/>
<dbReference type="EMBL" id="JBHSSI010000048">
    <property type="protein sequence ID" value="MFC6260974.1"/>
    <property type="molecule type" value="Genomic_DNA"/>
</dbReference>
<dbReference type="RefSeq" id="WP_225421812.1">
    <property type="nucleotide sequence ID" value="NZ_JBHSSI010000048.1"/>
</dbReference>
<gene>
    <name evidence="1" type="ORF">ACFP1C_08490</name>
</gene>
<name>A0ABW1TIR6_9LACO</name>
<sequence length="125" mass="14342">MKVLALKIDDQQLAAIRERMGEANQRAHFVIFQSTEKESGKILRLITDIESFRTIQEQHADDSNMEIIQDIVPITDTLARWAVAENMAAQQQNDDAEILKDLEHYTNEVLKENHQAINPPDDETD</sequence>
<keyword evidence="2" id="KW-1185">Reference proteome</keyword>